<dbReference type="Proteomes" id="UP000008743">
    <property type="component" value="Unassembled WGS sequence"/>
</dbReference>
<dbReference type="PANTHER" id="PTHR21266">
    <property type="entry name" value="IRON-SULFUR DOMAIN CONTAINING PROTEIN"/>
    <property type="match status" value="1"/>
</dbReference>
<comment type="pathway">
    <text evidence="3">Hormone biosynthesis.</text>
</comment>
<evidence type="ECO:0000256" key="4">
    <source>
        <dbReference type="ARBA" id="ARBA00022692"/>
    </source>
</evidence>
<keyword evidence="11 17" id="KW-0472">Membrane</keyword>
<feature type="transmembrane region" description="Helical" evidence="17">
    <location>
        <begin position="358"/>
        <end position="391"/>
    </location>
</feature>
<feature type="domain" description="Rieske" evidence="18">
    <location>
        <begin position="454"/>
        <end position="524"/>
    </location>
</feature>
<dbReference type="InterPro" id="IPR045605">
    <property type="entry name" value="KshA-like_C"/>
</dbReference>
<evidence type="ECO:0000256" key="14">
    <source>
        <dbReference type="ARBA" id="ARBA00026095"/>
    </source>
</evidence>
<comment type="subcellular location">
    <subcellularLocation>
        <location evidence="2">Membrane</location>
    </subcellularLocation>
</comment>
<keyword evidence="9" id="KW-0408">Iron</keyword>
<feature type="transmembrane region" description="Helical" evidence="17">
    <location>
        <begin position="321"/>
        <end position="338"/>
    </location>
</feature>
<keyword evidence="7 17" id="KW-1133">Transmembrane helix</keyword>
<dbReference type="PhylomeDB" id="A0A0D2X039"/>
<reference evidence="20" key="1">
    <citation type="submission" date="2011-02" db="EMBL/GenBank/DDBJ databases">
        <title>The Genome Sequence of Capsaspora owczarzaki ATCC 30864.</title>
        <authorList>
            <person name="Russ C."/>
            <person name="Cuomo C."/>
            <person name="Burger G."/>
            <person name="Gray M.W."/>
            <person name="Holland P.W.H."/>
            <person name="King N."/>
            <person name="Lang F.B.F."/>
            <person name="Roger A.J."/>
            <person name="Ruiz-Trillo I."/>
            <person name="Young S.K."/>
            <person name="Zeng Q."/>
            <person name="Gargeya S."/>
            <person name="Alvarado L."/>
            <person name="Berlin A."/>
            <person name="Chapman S.B."/>
            <person name="Chen Z."/>
            <person name="Freedman E."/>
            <person name="Gellesch M."/>
            <person name="Goldberg J."/>
            <person name="Griggs A."/>
            <person name="Gujja S."/>
            <person name="Heilman E."/>
            <person name="Heiman D."/>
            <person name="Howarth C."/>
            <person name="Mehta T."/>
            <person name="Neiman D."/>
            <person name="Pearson M."/>
            <person name="Roberts A."/>
            <person name="Saif S."/>
            <person name="Shea T."/>
            <person name="Shenoy N."/>
            <person name="Sisk P."/>
            <person name="Stolte C."/>
            <person name="Sykes S."/>
            <person name="White J."/>
            <person name="Yandava C."/>
            <person name="Haas B."/>
            <person name="Nusbaum C."/>
            <person name="Birren B."/>
        </authorList>
    </citation>
    <scope>NUCLEOTIDE SEQUENCE</scope>
    <source>
        <strain evidence="20">ATCC 30864</strain>
    </source>
</reference>
<feature type="transmembrane region" description="Helical" evidence="17">
    <location>
        <begin position="290"/>
        <end position="309"/>
    </location>
</feature>
<keyword evidence="20" id="KW-1185">Reference proteome</keyword>
<dbReference type="PROSITE" id="PS51296">
    <property type="entry name" value="RIESKE"/>
    <property type="match status" value="1"/>
</dbReference>
<protein>
    <recommendedName>
        <fullName evidence="14">cholesterol 7-desaturase</fullName>
        <ecNumber evidence="14">1.14.19.21</ecNumber>
    </recommendedName>
</protein>
<evidence type="ECO:0000256" key="3">
    <source>
        <dbReference type="ARBA" id="ARBA00004972"/>
    </source>
</evidence>
<dbReference type="Gene3D" id="3.90.380.10">
    <property type="entry name" value="Naphthalene 1,2-dioxygenase Alpha Subunit, Chain A, domain 1"/>
    <property type="match status" value="1"/>
</dbReference>
<dbReference type="Gene3D" id="2.102.10.10">
    <property type="entry name" value="Rieske [2Fe-2S] iron-sulphur domain"/>
    <property type="match status" value="1"/>
</dbReference>
<dbReference type="InterPro" id="IPR036922">
    <property type="entry name" value="Rieske_2Fe-2S_sf"/>
</dbReference>
<dbReference type="AlphaFoldDB" id="A0A0D2X039"/>
<evidence type="ECO:0000256" key="6">
    <source>
        <dbReference type="ARBA" id="ARBA00022723"/>
    </source>
</evidence>
<dbReference type="eggNOG" id="ENOG502QS20">
    <property type="taxonomic scope" value="Eukaryota"/>
</dbReference>
<evidence type="ECO:0000256" key="10">
    <source>
        <dbReference type="ARBA" id="ARBA00023014"/>
    </source>
</evidence>
<evidence type="ECO:0000313" key="19">
    <source>
        <dbReference type="EMBL" id="KJE88389.1"/>
    </source>
</evidence>
<comment type="catalytic activity">
    <reaction evidence="15">
        <text>cholesterol + NADH + O2 + H(+) = 7-dehydrocholesterol + NAD(+) + 2 H2O</text>
        <dbReference type="Rhea" id="RHEA:51644"/>
        <dbReference type="ChEBI" id="CHEBI:15377"/>
        <dbReference type="ChEBI" id="CHEBI:15378"/>
        <dbReference type="ChEBI" id="CHEBI:15379"/>
        <dbReference type="ChEBI" id="CHEBI:16113"/>
        <dbReference type="ChEBI" id="CHEBI:17759"/>
        <dbReference type="ChEBI" id="CHEBI:57540"/>
        <dbReference type="ChEBI" id="CHEBI:57945"/>
        <dbReference type="EC" id="1.14.19.21"/>
    </reaction>
    <physiologicalReaction direction="left-to-right" evidence="15">
        <dbReference type="Rhea" id="RHEA:51645"/>
    </physiologicalReaction>
</comment>
<evidence type="ECO:0000256" key="17">
    <source>
        <dbReference type="SAM" id="Phobius"/>
    </source>
</evidence>
<evidence type="ECO:0000259" key="18">
    <source>
        <dbReference type="PROSITE" id="PS51296"/>
    </source>
</evidence>
<dbReference type="GO" id="GO:0051537">
    <property type="term" value="F:2 iron, 2 sulfur cluster binding"/>
    <property type="evidence" value="ECO:0007669"/>
    <property type="project" value="UniProtKB-KW"/>
</dbReference>
<feature type="transmembrane region" description="Helical" evidence="17">
    <location>
        <begin position="229"/>
        <end position="247"/>
    </location>
</feature>
<evidence type="ECO:0000256" key="15">
    <source>
        <dbReference type="ARBA" id="ARBA00047853"/>
    </source>
</evidence>
<dbReference type="InterPro" id="IPR050584">
    <property type="entry name" value="Cholesterol_7-desaturase"/>
</dbReference>
<dbReference type="Pfam" id="PF19298">
    <property type="entry name" value="KshA_C"/>
    <property type="match status" value="2"/>
</dbReference>
<dbReference type="Pfam" id="PF00355">
    <property type="entry name" value="Rieske"/>
    <property type="match status" value="1"/>
</dbReference>
<evidence type="ECO:0000256" key="16">
    <source>
        <dbReference type="ARBA" id="ARBA00049548"/>
    </source>
</evidence>
<evidence type="ECO:0000256" key="2">
    <source>
        <dbReference type="ARBA" id="ARBA00004370"/>
    </source>
</evidence>
<evidence type="ECO:0000256" key="8">
    <source>
        <dbReference type="ARBA" id="ARBA00023002"/>
    </source>
</evidence>
<dbReference type="GO" id="GO:0016020">
    <property type="term" value="C:membrane"/>
    <property type="evidence" value="ECO:0007669"/>
    <property type="project" value="UniProtKB-SubCell"/>
</dbReference>
<dbReference type="GO" id="GO:0170056">
    <property type="term" value="F:cholesterol 7-desaturase [NAD(P)H] activity"/>
    <property type="evidence" value="ECO:0007669"/>
    <property type="project" value="UniProtKB-EC"/>
</dbReference>
<comment type="cofactor">
    <cofactor evidence="1">
        <name>Fe cation</name>
        <dbReference type="ChEBI" id="CHEBI:24875"/>
    </cofactor>
</comment>
<dbReference type="OrthoDB" id="426882at2759"/>
<keyword evidence="8" id="KW-0560">Oxidoreductase</keyword>
<evidence type="ECO:0000256" key="9">
    <source>
        <dbReference type="ARBA" id="ARBA00023004"/>
    </source>
</evidence>
<comment type="similarity">
    <text evidence="13">Belongs to the cholesterol 7-desaturase family.</text>
</comment>
<dbReference type="SUPFAM" id="SSF55961">
    <property type="entry name" value="Bet v1-like"/>
    <property type="match status" value="1"/>
</dbReference>
<evidence type="ECO:0000256" key="1">
    <source>
        <dbReference type="ARBA" id="ARBA00001962"/>
    </source>
</evidence>
<keyword evidence="4 17" id="KW-0812">Transmembrane</keyword>
<feature type="transmembrane region" description="Helical" evidence="17">
    <location>
        <begin position="43"/>
        <end position="63"/>
    </location>
</feature>
<dbReference type="PANTHER" id="PTHR21266:SF32">
    <property type="entry name" value="CHOLESTEROL 7-DESATURASE NVD"/>
    <property type="match status" value="1"/>
</dbReference>
<dbReference type="UniPathway" id="UPA01020"/>
<feature type="transmembrane region" description="Helical" evidence="17">
    <location>
        <begin position="193"/>
        <end position="217"/>
    </location>
</feature>
<dbReference type="GO" id="GO:0005737">
    <property type="term" value="C:cytoplasm"/>
    <property type="evidence" value="ECO:0007669"/>
    <property type="project" value="TreeGrafter"/>
</dbReference>
<sequence length="790" mass="86553">MLTLQLLAVTPLAALFTHAVVSGMRTVAGVSQLPARWRIGSVLLLGIVLHFVGWIVLQCVLAWPAHQPHLERLVLPLPPSVSRLVGHWMDFSMSSARYWASRVYTPGFDLSGGLPMKNAVPLPSASNASSEIAQNWLLLASESSATYPTAALGHTCSMVLGMLISAFVSRLIGEANPDAPPHTIENYRSIAKSSFLATFTLGCSLWFYYVFCTLPFVEMRQADWTFWECFTLAIAHSVSFSLGGMLFESVLPRSVASTLQSNSTSPSLTKSKPAEPRVSAPSAMAFARRYLSTLTVVCVALGFAVVLGLTDPVKMIPHGDVGLVSVLVGAIVHSSIFTHTATWKALLNRGTLRWQSAFVAIVVISISPSLMAAALHLCALGGAGVCALGCLGAGRWLCRSVFGHAAAFATLDAAPINTRGLQVRQVQDEAKHTWRTASFPPGFPNSWYKLTDSWHAVVGRAVPVVLNALGARWSVWRSHDGSVIVLRNGCPHVDEASSQAHGSCHGEGLRLQSDNSIVCETHGWVCRPLHVGGGFHEQQQVAELRWQSAASTSIVHAPSVCVSEYATMICVYFDAEGRPAPYLPLPLPEIDSGWYKYRGQASQETPMHIQDFVENAADSAHFNYLHCKLSFPVAGDLTFIRHETSWEPNPDIPHLSYFNDVADLYSVFSPQPAPRPVSTRVTFNGCGGVVYFRFTTPHGDIVLLKTFLPLSPLMQRVQDVWYADPRIPRLLVRYIVMEAINAFRDDISVWQNKIYSFTPLLVKGDGPIARVRRWYQQFYSEHSRAVSDGA</sequence>
<comment type="catalytic activity">
    <reaction evidence="16">
        <text>cholesterol + NADPH + O2 + H(+) = 7-dehydrocholesterol + NADP(+) + 2 H2O</text>
        <dbReference type="Rhea" id="RHEA:45024"/>
        <dbReference type="ChEBI" id="CHEBI:15377"/>
        <dbReference type="ChEBI" id="CHEBI:15378"/>
        <dbReference type="ChEBI" id="CHEBI:15379"/>
        <dbReference type="ChEBI" id="CHEBI:16113"/>
        <dbReference type="ChEBI" id="CHEBI:17759"/>
        <dbReference type="ChEBI" id="CHEBI:57783"/>
        <dbReference type="ChEBI" id="CHEBI:58349"/>
        <dbReference type="EC" id="1.14.19.21"/>
    </reaction>
    <physiologicalReaction direction="left-to-right" evidence="16">
        <dbReference type="Rhea" id="RHEA:45025"/>
    </physiologicalReaction>
</comment>
<dbReference type="InParanoid" id="A0A0D2X039"/>
<dbReference type="GO" id="GO:0046872">
    <property type="term" value="F:metal ion binding"/>
    <property type="evidence" value="ECO:0007669"/>
    <property type="project" value="UniProtKB-KW"/>
</dbReference>
<dbReference type="EMBL" id="KE346360">
    <property type="protein sequence ID" value="KJE88389.1"/>
    <property type="molecule type" value="Genomic_DNA"/>
</dbReference>
<dbReference type="GO" id="GO:0008203">
    <property type="term" value="P:cholesterol metabolic process"/>
    <property type="evidence" value="ECO:0007669"/>
    <property type="project" value="InterPro"/>
</dbReference>
<evidence type="ECO:0000256" key="5">
    <source>
        <dbReference type="ARBA" id="ARBA00022714"/>
    </source>
</evidence>
<evidence type="ECO:0000256" key="7">
    <source>
        <dbReference type="ARBA" id="ARBA00022989"/>
    </source>
</evidence>
<accession>A0A0D2X039</accession>
<dbReference type="SUPFAM" id="SSF50022">
    <property type="entry name" value="ISP domain"/>
    <property type="match status" value="1"/>
</dbReference>
<organism evidence="19 20">
    <name type="scientific">Capsaspora owczarzaki (strain ATCC 30864)</name>
    <dbReference type="NCBI Taxonomy" id="595528"/>
    <lineage>
        <taxon>Eukaryota</taxon>
        <taxon>Filasterea</taxon>
        <taxon>Capsaspora</taxon>
    </lineage>
</organism>
<keyword evidence="5" id="KW-0001">2Fe-2S</keyword>
<name>A0A0D2X039_CAPO3</name>
<evidence type="ECO:0000313" key="20">
    <source>
        <dbReference type="Proteomes" id="UP000008743"/>
    </source>
</evidence>
<gene>
    <name evidence="19" type="ORF">CAOG_000051</name>
</gene>
<keyword evidence="10" id="KW-0411">Iron-sulfur</keyword>
<evidence type="ECO:0000256" key="12">
    <source>
        <dbReference type="ARBA" id="ARBA00025712"/>
    </source>
</evidence>
<evidence type="ECO:0000256" key="11">
    <source>
        <dbReference type="ARBA" id="ARBA00023136"/>
    </source>
</evidence>
<keyword evidence="6" id="KW-0479">Metal-binding</keyword>
<dbReference type="InterPro" id="IPR017941">
    <property type="entry name" value="Rieske_2Fe-2S"/>
</dbReference>
<dbReference type="RefSeq" id="XP_004364922.2">
    <property type="nucleotide sequence ID" value="XM_004364865.2"/>
</dbReference>
<comment type="pathway">
    <text evidence="12">Steroid hormone biosynthesis; dafachronic acid biosynthesis.</text>
</comment>
<evidence type="ECO:0000256" key="13">
    <source>
        <dbReference type="ARBA" id="ARBA00025729"/>
    </source>
</evidence>
<dbReference type="EC" id="1.14.19.21" evidence="14"/>
<proteinExistence type="inferred from homology"/>